<keyword evidence="5" id="KW-0862">Zinc</keyword>
<accession>A0A538TJS6</accession>
<evidence type="ECO:0000256" key="2">
    <source>
        <dbReference type="ARBA" id="ARBA00022670"/>
    </source>
</evidence>
<evidence type="ECO:0000256" key="1">
    <source>
        <dbReference type="ARBA" id="ARBA00001947"/>
    </source>
</evidence>
<dbReference type="GO" id="GO:0004222">
    <property type="term" value="F:metalloendopeptidase activity"/>
    <property type="evidence" value="ECO:0007669"/>
    <property type="project" value="InterPro"/>
</dbReference>
<protein>
    <submittedName>
        <fullName evidence="8">Peptidase M48</fullName>
    </submittedName>
</protein>
<feature type="domain" description="Peptidase M48" evidence="7">
    <location>
        <begin position="143"/>
        <end position="315"/>
    </location>
</feature>
<evidence type="ECO:0000256" key="5">
    <source>
        <dbReference type="ARBA" id="ARBA00022833"/>
    </source>
</evidence>
<organism evidence="8 9">
    <name type="scientific">Eiseniibacteriota bacterium</name>
    <dbReference type="NCBI Taxonomy" id="2212470"/>
    <lineage>
        <taxon>Bacteria</taxon>
        <taxon>Candidatus Eiseniibacteriota</taxon>
    </lineage>
</organism>
<dbReference type="PANTHER" id="PTHR22726">
    <property type="entry name" value="METALLOENDOPEPTIDASE OMA1"/>
    <property type="match status" value="1"/>
</dbReference>
<evidence type="ECO:0000256" key="3">
    <source>
        <dbReference type="ARBA" id="ARBA00022723"/>
    </source>
</evidence>
<proteinExistence type="predicted"/>
<keyword evidence="4" id="KW-0378">Hydrolase</keyword>
<evidence type="ECO:0000313" key="8">
    <source>
        <dbReference type="EMBL" id="TMQ63876.1"/>
    </source>
</evidence>
<dbReference type="PANTHER" id="PTHR22726:SF1">
    <property type="entry name" value="METALLOENDOPEPTIDASE OMA1, MITOCHONDRIAL"/>
    <property type="match status" value="1"/>
</dbReference>
<comment type="cofactor">
    <cofactor evidence="1">
        <name>Zn(2+)</name>
        <dbReference type="ChEBI" id="CHEBI:29105"/>
    </cofactor>
</comment>
<evidence type="ECO:0000313" key="9">
    <source>
        <dbReference type="Proteomes" id="UP000317691"/>
    </source>
</evidence>
<dbReference type="EMBL" id="VBOZ01000029">
    <property type="protein sequence ID" value="TMQ63876.1"/>
    <property type="molecule type" value="Genomic_DNA"/>
</dbReference>
<dbReference type="InterPro" id="IPR051156">
    <property type="entry name" value="Mito/Outer_Membr_Metalloprot"/>
</dbReference>
<dbReference type="Gene3D" id="3.30.2010.10">
    <property type="entry name" value="Metalloproteases ('zincins'), catalytic domain"/>
    <property type="match status" value="1"/>
</dbReference>
<name>A0A538TJS6_UNCEI</name>
<dbReference type="Pfam" id="PF01435">
    <property type="entry name" value="Peptidase_M48"/>
    <property type="match status" value="1"/>
</dbReference>
<gene>
    <name evidence="8" type="ORF">E6K79_09585</name>
</gene>
<keyword evidence="2" id="KW-0645">Protease</keyword>
<evidence type="ECO:0000256" key="6">
    <source>
        <dbReference type="ARBA" id="ARBA00023049"/>
    </source>
</evidence>
<dbReference type="CDD" id="cd07333">
    <property type="entry name" value="M48C_bepA_like"/>
    <property type="match status" value="1"/>
</dbReference>
<dbReference type="GO" id="GO:0016020">
    <property type="term" value="C:membrane"/>
    <property type="evidence" value="ECO:0007669"/>
    <property type="project" value="TreeGrafter"/>
</dbReference>
<sequence length="563" mass="60634">MGAPGWPDFARSTASTERNLMVLTQSCSMSTEMAGIHSSDGTKRRSRDANSSQRCIIIGFTIHSHGQGVSRMSHGKRFATRGSGLALALLAVLLTTHPGCATNPATGKRQISFVSQNKELEMGKDADPAIVAEYGLYGDSSLAKYVDGVGQRVGKASHLPDLEWHYRLLDSPVVNAFAIPGGYIYITRGILAYMNSEAQLAGVLGHETGHVTARHTAQQMTQQQIASVGLIAGTIFVPQFRPLGGIAAQSLGLLFLKYSRDHETQADELGIAYATKAKYDPREIPATYATLKRIGERQGQSIPSFMSTHPDPGDREVRTRQLALASVSSTQGDLIIRAPEYRKRIEGLVFGDDPRAGYFEDNRFYHPDLAFQMILPSGWKTQNLPSALQAANEGSGAMMQVTLGSTKDQSVTPAEYVDSLRARGSVATATGRTEQFRDFPAWIGTVILQGQGGQSEFAAGFVRIHPGQFLEVIGQSKAGLANDEIYQSIRSIAALRDPAKLNVAPDRLSVQPAKRTATFATVWSDFGPLAIGVEDGAILNGMRATAEVQAGTPIKIVTKGKGR</sequence>
<dbReference type="Proteomes" id="UP000317691">
    <property type="component" value="Unassembled WGS sequence"/>
</dbReference>
<dbReference type="InterPro" id="IPR001915">
    <property type="entry name" value="Peptidase_M48"/>
</dbReference>
<reference evidence="8 9" key="1">
    <citation type="journal article" date="2019" name="Nat. Microbiol.">
        <title>Mediterranean grassland soil C-N compound turnover is dependent on rainfall and depth, and is mediated by genomically divergent microorganisms.</title>
        <authorList>
            <person name="Diamond S."/>
            <person name="Andeer P.F."/>
            <person name="Li Z."/>
            <person name="Crits-Christoph A."/>
            <person name="Burstein D."/>
            <person name="Anantharaman K."/>
            <person name="Lane K.R."/>
            <person name="Thomas B.C."/>
            <person name="Pan C."/>
            <person name="Northen T.R."/>
            <person name="Banfield J.F."/>
        </authorList>
    </citation>
    <scope>NUCLEOTIDE SEQUENCE [LARGE SCALE GENOMIC DNA]</scope>
    <source>
        <strain evidence="8">WS_9</strain>
    </source>
</reference>
<dbReference type="GO" id="GO:0046872">
    <property type="term" value="F:metal ion binding"/>
    <property type="evidence" value="ECO:0007669"/>
    <property type="project" value="UniProtKB-KW"/>
</dbReference>
<comment type="caution">
    <text evidence="8">The sequence shown here is derived from an EMBL/GenBank/DDBJ whole genome shotgun (WGS) entry which is preliminary data.</text>
</comment>
<keyword evidence="3" id="KW-0479">Metal-binding</keyword>
<dbReference type="GO" id="GO:0051603">
    <property type="term" value="P:proteolysis involved in protein catabolic process"/>
    <property type="evidence" value="ECO:0007669"/>
    <property type="project" value="TreeGrafter"/>
</dbReference>
<dbReference type="AlphaFoldDB" id="A0A538TJS6"/>
<evidence type="ECO:0000256" key="4">
    <source>
        <dbReference type="ARBA" id="ARBA00022801"/>
    </source>
</evidence>
<keyword evidence="6" id="KW-0482">Metalloprotease</keyword>
<evidence type="ECO:0000259" key="7">
    <source>
        <dbReference type="Pfam" id="PF01435"/>
    </source>
</evidence>